<dbReference type="AlphaFoldDB" id="A0A9P7HLF1"/>
<organism evidence="6 7">
    <name type="scientific">Fusarium xylarioides</name>
    <dbReference type="NCBI Taxonomy" id="221167"/>
    <lineage>
        <taxon>Eukaryota</taxon>
        <taxon>Fungi</taxon>
        <taxon>Dikarya</taxon>
        <taxon>Ascomycota</taxon>
        <taxon>Pezizomycotina</taxon>
        <taxon>Sordariomycetes</taxon>
        <taxon>Hypocreomycetidae</taxon>
        <taxon>Hypocreales</taxon>
        <taxon>Nectriaceae</taxon>
        <taxon>Fusarium</taxon>
        <taxon>Fusarium fujikuroi species complex</taxon>
    </lineage>
</organism>
<comment type="subcellular location">
    <subcellularLocation>
        <location evidence="1">Cell envelope</location>
    </subcellularLocation>
</comment>
<name>A0A9P7HLF1_9HYPO</name>
<evidence type="ECO:0000256" key="2">
    <source>
        <dbReference type="ARBA" id="ARBA00009576"/>
    </source>
</evidence>
<feature type="compositionally biased region" description="Polar residues" evidence="4">
    <location>
        <begin position="250"/>
        <end position="263"/>
    </location>
</feature>
<evidence type="ECO:0000313" key="7">
    <source>
        <dbReference type="Proteomes" id="UP000750502"/>
    </source>
</evidence>
<dbReference type="Gene3D" id="3.20.120.10">
    <property type="entry name" value="Hydrophobin"/>
    <property type="match status" value="1"/>
</dbReference>
<dbReference type="InterPro" id="IPR010636">
    <property type="entry name" value="Class_II_hydrophobin"/>
</dbReference>
<feature type="signal peptide" evidence="5">
    <location>
        <begin position="1"/>
        <end position="22"/>
    </location>
</feature>
<dbReference type="EMBL" id="JADFTT010000427">
    <property type="protein sequence ID" value="KAG5761732.1"/>
    <property type="molecule type" value="Genomic_DNA"/>
</dbReference>
<keyword evidence="7" id="KW-1185">Reference proteome</keyword>
<proteinExistence type="inferred from homology"/>
<evidence type="ECO:0008006" key="8">
    <source>
        <dbReference type="Google" id="ProtNLM"/>
    </source>
</evidence>
<keyword evidence="5" id="KW-0732">Signal</keyword>
<dbReference type="PANTHER" id="PTHR42341:SF1">
    <property type="entry name" value="HYDROPHOBIN"/>
    <property type="match status" value="1"/>
</dbReference>
<keyword evidence="3" id="KW-1015">Disulfide bond</keyword>
<evidence type="ECO:0000256" key="3">
    <source>
        <dbReference type="ARBA" id="ARBA00023157"/>
    </source>
</evidence>
<feature type="compositionally biased region" description="Low complexity" evidence="4">
    <location>
        <begin position="314"/>
        <end position="344"/>
    </location>
</feature>
<dbReference type="OrthoDB" id="4500971at2759"/>
<comment type="similarity">
    <text evidence="2">Belongs to the cerato-ulmin hydrophobin family.</text>
</comment>
<dbReference type="Proteomes" id="UP000750502">
    <property type="component" value="Unassembled WGS sequence"/>
</dbReference>
<evidence type="ECO:0000256" key="4">
    <source>
        <dbReference type="SAM" id="MobiDB-lite"/>
    </source>
</evidence>
<evidence type="ECO:0000256" key="5">
    <source>
        <dbReference type="SAM" id="SignalP"/>
    </source>
</evidence>
<protein>
    <recommendedName>
        <fullName evidence="8">Hydrophobin</fullName>
    </recommendedName>
</protein>
<feature type="region of interest" description="Disordered" evidence="4">
    <location>
        <begin position="239"/>
        <end position="449"/>
    </location>
</feature>
<feature type="compositionally biased region" description="Low complexity" evidence="4">
    <location>
        <begin position="272"/>
        <end position="287"/>
    </location>
</feature>
<dbReference type="SUPFAM" id="SSF101751">
    <property type="entry name" value="Hydrophobin II, HfbII"/>
    <property type="match status" value="1"/>
</dbReference>
<feature type="compositionally biased region" description="Low complexity" evidence="4">
    <location>
        <begin position="298"/>
        <end position="307"/>
    </location>
</feature>
<accession>A0A9P7HLF1</accession>
<dbReference type="GO" id="GO:0005576">
    <property type="term" value="C:extracellular region"/>
    <property type="evidence" value="ECO:0007669"/>
    <property type="project" value="InterPro"/>
</dbReference>
<evidence type="ECO:0000256" key="1">
    <source>
        <dbReference type="ARBA" id="ARBA00004196"/>
    </source>
</evidence>
<feature type="compositionally biased region" description="Low complexity" evidence="4">
    <location>
        <begin position="353"/>
        <end position="446"/>
    </location>
</feature>
<reference evidence="6" key="2">
    <citation type="submission" date="2020-10" db="EMBL/GenBank/DDBJ databases">
        <authorList>
            <person name="Peck L.D."/>
            <person name="Nowell R.W."/>
            <person name="Flood J."/>
            <person name="Ryan M.J."/>
            <person name="Barraclough T.G."/>
        </authorList>
    </citation>
    <scope>NUCLEOTIDE SEQUENCE</scope>
    <source>
        <strain evidence="6">IMI 127659i</strain>
    </source>
</reference>
<evidence type="ECO:0000313" key="6">
    <source>
        <dbReference type="EMBL" id="KAG5761732.1"/>
    </source>
</evidence>
<feature type="chain" id="PRO_5040449232" description="Hydrophobin" evidence="5">
    <location>
        <begin position="23"/>
        <end position="520"/>
    </location>
</feature>
<dbReference type="CDD" id="cd23508">
    <property type="entry name" value="hydrophobin_II"/>
    <property type="match status" value="1"/>
</dbReference>
<reference evidence="6" key="1">
    <citation type="journal article" date="2020" name="bioRxiv">
        <title>Historical genomics reveals the evolutionary mechanisms behind multiple outbreaks of the host-specific coffee wilt pathogen Fusarium xylarioides.</title>
        <authorList>
            <person name="Peck D."/>
            <person name="Nowell R.W."/>
            <person name="Flood J."/>
            <person name="Ryan M.J."/>
            <person name="Barraclough T.G."/>
        </authorList>
    </citation>
    <scope>NUCLEOTIDE SEQUENCE</scope>
    <source>
        <strain evidence="6">IMI 127659i</strain>
    </source>
</reference>
<gene>
    <name evidence="6" type="ORF">H9Q72_010151</name>
</gene>
<dbReference type="Pfam" id="PF06766">
    <property type="entry name" value="Hydrophobin_2"/>
    <property type="match status" value="1"/>
</dbReference>
<dbReference type="PANTHER" id="PTHR42341">
    <property type="entry name" value="HYDROPHOBIN"/>
    <property type="match status" value="1"/>
</dbReference>
<sequence length="520" mass="50529">MKSKSIMAASAMMELALAQASADPLCSTIINLQPIEYHLTTLTSATNGNGSPPDAGYLTFTVPANPDDIGNYPVTKTYPLSELGQPGVVIIQVPTSPPRANGVPSSVPYVTVTTTGDFPSLTGPATTTITPDKPGATGSVIIEVPNTETGSPSPSYVTVTTTGDLSPTDDPCISTVPPGNPTDPSTVIVLVPSSSVSSSSSVPFVTITTTGSTLNPTDDPTTSTISLSGSTGIGTVIVEVPPLSSPAGPDSSSTPASFVTRTVTGDDGNGEPSTTTISPTASSGPATVIVKVPPVTNSPSSAAPGDSSSGGPGSSRPSSSATQGPSNSAALSSSTDAAGPSSSAPESFGPGQATTNDAASSTSASAPASSSAASSNTQSEAPSSAGADTSSSATSPASSSAPSTSDADTSSPANPTTSSPASSAATSAPGSSTESAPSSSTSAAAANFDPCPDSLYGNPECCSLDVLGVADVECDSPTESPTDAADFQAICAASGKRARCCVLPVLGQALVCMTPVGVSN</sequence>
<dbReference type="InterPro" id="IPR036686">
    <property type="entry name" value="Class_II_Hydrophobin_sf"/>
</dbReference>
<comment type="caution">
    <text evidence="6">The sequence shown here is derived from an EMBL/GenBank/DDBJ whole genome shotgun (WGS) entry which is preliminary data.</text>
</comment>